<keyword evidence="2" id="KW-0677">Repeat</keyword>
<keyword evidence="7" id="KW-1185">Reference proteome</keyword>
<evidence type="ECO:0000259" key="5">
    <source>
        <dbReference type="PROSITE" id="PS50181"/>
    </source>
</evidence>
<gene>
    <name evidence="6" type="ORF">G210_0307</name>
</gene>
<dbReference type="SMART" id="SM00256">
    <property type="entry name" value="FBOX"/>
    <property type="match status" value="1"/>
</dbReference>
<evidence type="ECO:0000256" key="3">
    <source>
        <dbReference type="PROSITE-ProRule" id="PRU00221"/>
    </source>
</evidence>
<dbReference type="InterPro" id="IPR001680">
    <property type="entry name" value="WD40_rpt"/>
</dbReference>
<dbReference type="InterPro" id="IPR001810">
    <property type="entry name" value="F-box_dom"/>
</dbReference>
<feature type="compositionally biased region" description="Low complexity" evidence="4">
    <location>
        <begin position="114"/>
        <end position="123"/>
    </location>
</feature>
<feature type="repeat" description="WD" evidence="3">
    <location>
        <begin position="653"/>
        <end position="692"/>
    </location>
</feature>
<reference evidence="6 7" key="1">
    <citation type="submission" date="2013-02" db="EMBL/GenBank/DDBJ databases">
        <title>Genome sequence of Candida maltosa Xu316, a potential industrial strain for xylitol and ethanol production.</title>
        <authorList>
            <person name="Yu J."/>
            <person name="Wang Q."/>
            <person name="Geng X."/>
            <person name="Bao W."/>
            <person name="He P."/>
            <person name="Cai J."/>
        </authorList>
    </citation>
    <scope>NUCLEOTIDE SEQUENCE [LARGE SCALE GENOMIC DNA]</scope>
    <source>
        <strain evidence="7">Xu316</strain>
    </source>
</reference>
<feature type="repeat" description="WD" evidence="3">
    <location>
        <begin position="570"/>
        <end position="601"/>
    </location>
</feature>
<dbReference type="CDD" id="cd00200">
    <property type="entry name" value="WD40"/>
    <property type="match status" value="1"/>
</dbReference>
<dbReference type="InterPro" id="IPR020472">
    <property type="entry name" value="WD40_PAC1"/>
</dbReference>
<dbReference type="FunFam" id="2.130.10.10:FF:001079">
    <property type="entry name" value="Cell division control protein 4"/>
    <property type="match status" value="1"/>
</dbReference>
<evidence type="ECO:0000256" key="1">
    <source>
        <dbReference type="ARBA" id="ARBA00022574"/>
    </source>
</evidence>
<dbReference type="PANTHER" id="PTHR19849:SF1">
    <property type="entry name" value="F-BOX_WD REPEAT-CONTAINING PROTEIN 7"/>
    <property type="match status" value="1"/>
</dbReference>
<dbReference type="InterPro" id="IPR031740">
    <property type="entry name" value="Cdc4_D"/>
</dbReference>
<accession>M3HNH9</accession>
<organism evidence="6 7">
    <name type="scientific">Candida maltosa (strain Xu316)</name>
    <name type="common">Yeast</name>
    <dbReference type="NCBI Taxonomy" id="1245528"/>
    <lineage>
        <taxon>Eukaryota</taxon>
        <taxon>Fungi</taxon>
        <taxon>Dikarya</taxon>
        <taxon>Ascomycota</taxon>
        <taxon>Saccharomycotina</taxon>
        <taxon>Pichiomycetes</taxon>
        <taxon>Debaryomycetaceae</taxon>
        <taxon>Candida/Lodderomyces clade</taxon>
        <taxon>Candida</taxon>
    </lineage>
</organism>
<dbReference type="Gene3D" id="1.20.1280.50">
    <property type="match status" value="1"/>
</dbReference>
<dbReference type="PANTHER" id="PTHR19849">
    <property type="entry name" value="PHOSPHOLIPASE A-2-ACTIVATING PROTEIN"/>
    <property type="match status" value="1"/>
</dbReference>
<evidence type="ECO:0000256" key="2">
    <source>
        <dbReference type="ARBA" id="ARBA00022737"/>
    </source>
</evidence>
<feature type="compositionally biased region" description="Polar residues" evidence="4">
    <location>
        <begin position="195"/>
        <end position="204"/>
    </location>
</feature>
<dbReference type="InterPro" id="IPR036047">
    <property type="entry name" value="F-box-like_dom_sf"/>
</dbReference>
<dbReference type="InterPro" id="IPR036322">
    <property type="entry name" value="WD40_repeat_dom_sf"/>
</dbReference>
<evidence type="ECO:0000313" key="7">
    <source>
        <dbReference type="Proteomes" id="UP000011777"/>
    </source>
</evidence>
<dbReference type="PROSITE" id="PS00678">
    <property type="entry name" value="WD_REPEATS_1"/>
    <property type="match status" value="3"/>
</dbReference>
<protein>
    <submittedName>
        <fullName evidence="6">Cell division control protein 4</fullName>
    </submittedName>
</protein>
<dbReference type="GO" id="GO:0005634">
    <property type="term" value="C:nucleus"/>
    <property type="evidence" value="ECO:0007669"/>
    <property type="project" value="TreeGrafter"/>
</dbReference>
<evidence type="ECO:0000313" key="6">
    <source>
        <dbReference type="EMBL" id="EMG49027.1"/>
    </source>
</evidence>
<dbReference type="InterPro" id="IPR019775">
    <property type="entry name" value="WD40_repeat_CS"/>
</dbReference>
<dbReference type="GO" id="GO:0010992">
    <property type="term" value="P:ubiquitin recycling"/>
    <property type="evidence" value="ECO:0007669"/>
    <property type="project" value="TreeGrafter"/>
</dbReference>
<dbReference type="Gene3D" id="2.130.10.10">
    <property type="entry name" value="YVTN repeat-like/Quinoprotein amine dehydrogenase"/>
    <property type="match status" value="1"/>
</dbReference>
<dbReference type="SMART" id="SM00320">
    <property type="entry name" value="WD40"/>
    <property type="match status" value="7"/>
</dbReference>
<name>M3HNH9_CANMX</name>
<dbReference type="PROSITE" id="PS50294">
    <property type="entry name" value="WD_REPEATS_REGION"/>
    <property type="match status" value="3"/>
</dbReference>
<feature type="region of interest" description="Disordered" evidence="4">
    <location>
        <begin position="46"/>
        <end position="168"/>
    </location>
</feature>
<keyword evidence="6" id="KW-0131">Cell cycle</keyword>
<keyword evidence="6" id="KW-0132">Cell division</keyword>
<dbReference type="OMA" id="WDIAKMK"/>
<sequence length="778" mass="87059">METNKKTNTFQYPLREELAKYEYRFTDPNGKLSDASLHKEYQKLSLSGTDKSHQNPITPTTTTTPVVGVTSNGGTAVSSNTQRENSRKRNAGDDDMYDQKSLVSSGYDDDTSDTDNQSQVSSTAMVTSHYRTNGLVQPPSKRRLTSSNDSSVTSMVPVPSYQMESPGSISTAPVNNHPITTNFDQHSSRHPRTPNAINSPSHTPISDIEEDPIQQLPLPSPSASPIQSDTEMDHDRIMNKSTTIETVESIMSNEPTTQSELMDLITNLSGFLSPKNQNNLVFKLLQNTNRSTLSTFNGLIFNSLKRDLVSNVPLEVTMKILSYLDYKSLLSLAQVCKKWFEIINNPDIWIKLLKQDKLVTDEKVIKYELANCQNLMKEWCTLPGMNPAQILYKKRKMIVNRWMDPNYKPNRISVSGHANKVVTCLQHDDEKIVTGVDDKCILIYSTQTGQLMRVLEGHEGGVWALKYTGNTLVTGSTDRTVRVWNMNTGKCTHIFRGHTSTIRCLDIIHPTVIGKDQNGEDIVFPEYPLLVTGSRDHNIHVWKLPVVDDISFTQEPFDEEYENPYLIAVLSGHTQSVRSISGYGNIIISGSYDSTVRVWDLLDNGRCRHVLQGHQDRVYSTALDFHSKTCFSGSMDSNINIWNFETGELIKVLVGHSSLVGLLDLVDGVLVSAAADATLRIWNPKTGALLSKLKGHGAAITCFEHDGLRVVSGSEKMLKLWDVEKGKFARDLLSDVTGGIWQVRFDYKRCVAAVQRVINEDEGETFIEILDFSQPLIK</sequence>
<feature type="repeat" description="WD" evidence="3">
    <location>
        <begin position="455"/>
        <end position="494"/>
    </location>
</feature>
<feature type="domain" description="F-box" evidence="5">
    <location>
        <begin position="306"/>
        <end position="352"/>
    </location>
</feature>
<dbReference type="AlphaFoldDB" id="M3HNH9"/>
<comment type="caution">
    <text evidence="6">The sequence shown here is derived from an EMBL/GenBank/DDBJ whole genome shotgun (WGS) entry which is preliminary data.</text>
</comment>
<dbReference type="PROSITE" id="PS50181">
    <property type="entry name" value="FBOX"/>
    <property type="match status" value="1"/>
</dbReference>
<dbReference type="Pfam" id="PF16856">
    <property type="entry name" value="CDC4_D"/>
    <property type="match status" value="1"/>
</dbReference>
<keyword evidence="1 3" id="KW-0853">WD repeat</keyword>
<dbReference type="InterPro" id="IPR015943">
    <property type="entry name" value="WD40/YVTN_repeat-like_dom_sf"/>
</dbReference>
<dbReference type="SUPFAM" id="SSF81383">
    <property type="entry name" value="F-box domain"/>
    <property type="match status" value="1"/>
</dbReference>
<dbReference type="EMBL" id="AOGT01000862">
    <property type="protein sequence ID" value="EMG49027.1"/>
    <property type="molecule type" value="Genomic_DNA"/>
</dbReference>
<dbReference type="SUPFAM" id="SSF50978">
    <property type="entry name" value="WD40 repeat-like"/>
    <property type="match status" value="1"/>
</dbReference>
<dbReference type="GO" id="GO:0051301">
    <property type="term" value="P:cell division"/>
    <property type="evidence" value="ECO:0007669"/>
    <property type="project" value="UniProtKB-KW"/>
</dbReference>
<feature type="compositionally biased region" description="Polar residues" evidence="4">
    <location>
        <begin position="124"/>
        <end position="135"/>
    </location>
</feature>
<feature type="repeat" description="WD" evidence="3">
    <location>
        <begin position="611"/>
        <end position="652"/>
    </location>
</feature>
<proteinExistence type="predicted"/>
<dbReference type="PRINTS" id="PR00320">
    <property type="entry name" value="GPROTEINBRPT"/>
</dbReference>
<feature type="compositionally biased region" description="Polar residues" evidence="4">
    <location>
        <begin position="145"/>
        <end position="154"/>
    </location>
</feature>
<dbReference type="STRING" id="1245528.M3HNH9"/>
<dbReference type="OrthoDB" id="190105at2759"/>
<dbReference type="HOGENOM" id="CLU_000288_103_3_1"/>
<evidence type="ECO:0000256" key="4">
    <source>
        <dbReference type="SAM" id="MobiDB-lite"/>
    </source>
</evidence>
<dbReference type="GO" id="GO:0005737">
    <property type="term" value="C:cytoplasm"/>
    <property type="evidence" value="ECO:0007669"/>
    <property type="project" value="TreeGrafter"/>
</dbReference>
<feature type="compositionally biased region" description="Low complexity" evidence="4">
    <location>
        <begin position="56"/>
        <end position="75"/>
    </location>
</feature>
<feature type="region of interest" description="Disordered" evidence="4">
    <location>
        <begin position="180"/>
        <end position="207"/>
    </location>
</feature>
<dbReference type="GO" id="GO:0043130">
    <property type="term" value="F:ubiquitin binding"/>
    <property type="evidence" value="ECO:0007669"/>
    <property type="project" value="TreeGrafter"/>
</dbReference>
<dbReference type="Proteomes" id="UP000011777">
    <property type="component" value="Unassembled WGS sequence"/>
</dbReference>
<dbReference type="eggNOG" id="KOG0274">
    <property type="taxonomic scope" value="Eukaryota"/>
</dbReference>
<dbReference type="Pfam" id="PF12937">
    <property type="entry name" value="F-box-like"/>
    <property type="match status" value="1"/>
</dbReference>
<dbReference type="Pfam" id="PF00400">
    <property type="entry name" value="WD40"/>
    <property type="match status" value="7"/>
</dbReference>
<dbReference type="GO" id="GO:0043161">
    <property type="term" value="P:proteasome-mediated ubiquitin-dependent protein catabolic process"/>
    <property type="evidence" value="ECO:0007669"/>
    <property type="project" value="TreeGrafter"/>
</dbReference>
<dbReference type="PROSITE" id="PS50082">
    <property type="entry name" value="WD_REPEATS_2"/>
    <property type="match status" value="4"/>
</dbReference>